<dbReference type="GeneID" id="55661197"/>
<evidence type="ECO:0000256" key="1">
    <source>
        <dbReference type="SAM" id="MobiDB-lite"/>
    </source>
</evidence>
<evidence type="ECO:0000313" key="3">
    <source>
        <dbReference type="Proteomes" id="UP000244201"/>
    </source>
</evidence>
<organism evidence="2 3">
    <name type="scientific">Streptomyces lunaelactis</name>
    <dbReference type="NCBI Taxonomy" id="1535768"/>
    <lineage>
        <taxon>Bacteria</taxon>
        <taxon>Bacillati</taxon>
        <taxon>Actinomycetota</taxon>
        <taxon>Actinomycetes</taxon>
        <taxon>Kitasatosporales</taxon>
        <taxon>Streptomycetaceae</taxon>
        <taxon>Streptomyces</taxon>
    </lineage>
</organism>
<dbReference type="KEGG" id="slk:SLUN_38870"/>
<dbReference type="AlphaFoldDB" id="A0A2R4TFV9"/>
<dbReference type="EMBL" id="CP026306">
    <property type="protein sequence ID" value="AVZ77994.1"/>
    <property type="molecule type" value="Genomic_DNA"/>
</dbReference>
<name>A0A2R4TFV9_9ACTN</name>
<feature type="region of interest" description="Disordered" evidence="1">
    <location>
        <begin position="92"/>
        <end position="112"/>
    </location>
</feature>
<sequence length="112" mass="12291">MPNALPPQGSHPRRTARPYDDLEAEFAKFTDPRIAPVLRGLQESEAALALLWAYGKGSWEESAAAAGLEPAVGEQVRRKLKRLGARYTQRSSAARAFTAGHRPVRATPRELV</sequence>
<keyword evidence="2" id="KW-0614">Plasmid</keyword>
<accession>A0A2R4TFV9</accession>
<gene>
    <name evidence="2" type="ORF">SLUN_38870</name>
</gene>
<evidence type="ECO:0000313" key="2">
    <source>
        <dbReference type="EMBL" id="AVZ77994.1"/>
    </source>
</evidence>
<dbReference type="OrthoDB" id="4306557at2"/>
<reference evidence="2 3" key="1">
    <citation type="submission" date="2018-01" db="EMBL/GenBank/DDBJ databases">
        <title>Complete genome sequence of Streptomyces lunaelactis MM109T, a Ferroverdin A producer isolated from cave moonmilk deposits.</title>
        <authorList>
            <person name="Naome A."/>
            <person name="Martinet L."/>
            <person name="Maciejewska M."/>
            <person name="Anderssen S."/>
            <person name="Adam D."/>
            <person name="Tenconi E."/>
            <person name="Deflandre B."/>
            <person name="Arguelles-Arias A."/>
            <person name="Calusinska M."/>
            <person name="Copieters W."/>
            <person name="Karim L."/>
            <person name="Hanikenne M."/>
            <person name="Baurain D."/>
            <person name="van Wezel G."/>
            <person name="Smargiasso N."/>
            <person name="de Pauw E."/>
            <person name="Delfosse P."/>
            <person name="Rigali S."/>
        </authorList>
    </citation>
    <scope>NUCLEOTIDE SEQUENCE [LARGE SCALE GENOMIC DNA]</scope>
    <source>
        <strain evidence="2 3">MM109</strain>
        <plasmid evidence="3">Plasmid pslun2</plasmid>
    </source>
</reference>
<keyword evidence="3" id="KW-1185">Reference proteome</keyword>
<dbReference type="RefSeq" id="WP_108155283.1">
    <property type="nucleotide sequence ID" value="NZ_CP026306.1"/>
</dbReference>
<proteinExistence type="predicted"/>
<dbReference type="Proteomes" id="UP000244201">
    <property type="component" value="Plasmid pSLUN2"/>
</dbReference>
<geneLocation type="plasmid" evidence="3">
    <name>pslun2</name>
</geneLocation>
<protein>
    <submittedName>
        <fullName evidence="2">Uncharacterized protein</fullName>
    </submittedName>
</protein>